<feature type="region of interest" description="Disordered" evidence="1">
    <location>
        <begin position="1"/>
        <end position="20"/>
    </location>
</feature>
<dbReference type="SUPFAM" id="SSF48452">
    <property type="entry name" value="TPR-like"/>
    <property type="match status" value="1"/>
</dbReference>
<evidence type="ECO:0000313" key="4">
    <source>
        <dbReference type="Proteomes" id="UP000823674"/>
    </source>
</evidence>
<evidence type="ECO:0000313" key="3">
    <source>
        <dbReference type="EMBL" id="KAG5390404.1"/>
    </source>
</evidence>
<dbReference type="PANTHER" id="PTHR15696:SF34">
    <property type="entry name" value="DNA_RNA-BINDING DOMAIN-CONTAINING PROTEIN"/>
    <property type="match status" value="1"/>
</dbReference>
<proteinExistence type="predicted"/>
<evidence type="ECO:0000256" key="1">
    <source>
        <dbReference type="SAM" id="MobiDB-lite"/>
    </source>
</evidence>
<reference evidence="3 4" key="1">
    <citation type="submission" date="2021-03" db="EMBL/GenBank/DDBJ databases">
        <authorList>
            <person name="King G.J."/>
            <person name="Bancroft I."/>
            <person name="Baten A."/>
            <person name="Bloomfield J."/>
            <person name="Borpatragohain P."/>
            <person name="He Z."/>
            <person name="Irish N."/>
            <person name="Irwin J."/>
            <person name="Liu K."/>
            <person name="Mauleon R.P."/>
            <person name="Moore J."/>
            <person name="Morris R."/>
            <person name="Ostergaard L."/>
            <person name="Wang B."/>
            <person name="Wells R."/>
        </authorList>
    </citation>
    <scope>NUCLEOTIDE SEQUENCE [LARGE SCALE GENOMIC DNA]</scope>
    <source>
        <strain evidence="3">R-o-18</strain>
        <tissue evidence="3">Leaf</tissue>
    </source>
</reference>
<evidence type="ECO:0000259" key="2">
    <source>
        <dbReference type="Pfam" id="PF10373"/>
    </source>
</evidence>
<feature type="region of interest" description="Disordered" evidence="1">
    <location>
        <begin position="627"/>
        <end position="664"/>
    </location>
</feature>
<feature type="region of interest" description="Disordered" evidence="1">
    <location>
        <begin position="554"/>
        <end position="573"/>
    </location>
</feature>
<feature type="compositionally biased region" description="Polar residues" evidence="1">
    <location>
        <begin position="554"/>
        <end position="569"/>
    </location>
</feature>
<feature type="compositionally biased region" description="Low complexity" evidence="1">
    <location>
        <begin position="644"/>
        <end position="658"/>
    </location>
</feature>
<dbReference type="Gene3D" id="1.25.40.10">
    <property type="entry name" value="Tetratricopeptide repeat domain"/>
    <property type="match status" value="1"/>
</dbReference>
<protein>
    <recommendedName>
        <fullName evidence="2">DNA/RNA-binding domain-containing protein</fullName>
    </recommendedName>
</protein>
<accession>A0ABQ7LYD4</accession>
<comment type="caution">
    <text evidence="3">The sequence shown here is derived from an EMBL/GenBank/DDBJ whole genome shotgun (WGS) entry which is preliminary data.</text>
</comment>
<dbReference type="InterPro" id="IPR011990">
    <property type="entry name" value="TPR-like_helical_dom_sf"/>
</dbReference>
<dbReference type="InterPro" id="IPR045153">
    <property type="entry name" value="Est1/Ebs1-like"/>
</dbReference>
<dbReference type="PANTHER" id="PTHR15696">
    <property type="entry name" value="SMG-7 SUPPRESSOR WITH MORPHOLOGICAL EFFECT ON GENITALIA PROTEIN 7"/>
    <property type="match status" value="1"/>
</dbReference>
<feature type="domain" description="DNA/RNA-binding" evidence="2">
    <location>
        <begin position="161"/>
        <end position="452"/>
    </location>
</feature>
<dbReference type="InterPro" id="IPR018834">
    <property type="entry name" value="DNA/RNA-bd_Est1-type"/>
</dbReference>
<organism evidence="3 4">
    <name type="scientific">Brassica rapa subsp. trilocularis</name>
    <dbReference type="NCBI Taxonomy" id="1813537"/>
    <lineage>
        <taxon>Eukaryota</taxon>
        <taxon>Viridiplantae</taxon>
        <taxon>Streptophyta</taxon>
        <taxon>Embryophyta</taxon>
        <taxon>Tracheophyta</taxon>
        <taxon>Spermatophyta</taxon>
        <taxon>Magnoliopsida</taxon>
        <taxon>eudicotyledons</taxon>
        <taxon>Gunneridae</taxon>
        <taxon>Pentapetalae</taxon>
        <taxon>rosids</taxon>
        <taxon>malvids</taxon>
        <taxon>Brassicales</taxon>
        <taxon>Brassicaceae</taxon>
        <taxon>Brassiceae</taxon>
        <taxon>Brassica</taxon>
    </lineage>
</organism>
<name>A0ABQ7LYD4_BRACM</name>
<sequence>MEASNGKSPKSNADSANQKQNPILVEVNNIEKQLWTLIHSKGILHPDVSELYTKSTSTYEQIFKSNLKQEELQEVEFCLWKLHYKHIDEFRKGVKTDDPVTHMKAFKMFLSRAAEFYKNLISKVEESGFLCHRFYICLGDLERYKEQYLKTHEHPPNWSTAASYYLEAAKSWPDSGNPHNQLAVLATYVGDEFLALYHCVRSLAVKEPFPGASNNLLLLFEKNRSSPLKSLSTDAEFNFLNPSERNVVVKDIMSGTDLLWPLMVRTISFFFLKSSFDDFGCTFASTMRELDAAFAADDKSLEAMLESYQVIDSSRKGPYRILQLVAVFVFIFHHLAEFNESDKAKEEVKLTMVFIVMGRVVERCLKTSPLNSCPLLPALLVFLDYLPFLLDKTEEEEECKFDEKSEISISYFFGKLVDLLNGLQMKGENCSDEKMIALWEDHELRSLAPLAPVHLLLDFSSHMELRESFDKGKEIRLQRILNSAIRISSRQKKSSQKWLFLDKQGTWSYSNEEGSNITCIAVGTAENESERSVPAEEEEVILLKPLVRSQSAPISSSGIATKPLSSDNKTLSDESLRRTSSLIVNHNSESFSFTQGLKNTEPQLEEGTVSGRPPSLSAWVVDKKKENGGVSNKANGLSPIDETSPVTSFDSLSTSSYSPPTPSAPLLPEDASWFHNGPIDEPPGFMKTYTNSPHVGMSSSEWLRRYRESRNLGPAYSYHQAQGSSKFSLLARYGTPNDQSMISSENSMFHPQLYNESRGEKLWKGQQSTRNAYGFSDDPGPFLRYLREKEWLNENGERLREGCK</sequence>
<dbReference type="Pfam" id="PF10373">
    <property type="entry name" value="EST1_DNA_bind"/>
    <property type="match status" value="1"/>
</dbReference>
<dbReference type="Proteomes" id="UP000823674">
    <property type="component" value="Chromosome A08"/>
</dbReference>
<keyword evidence="4" id="KW-1185">Reference proteome</keyword>
<dbReference type="EMBL" id="JADBGQ010000007">
    <property type="protein sequence ID" value="KAG5390404.1"/>
    <property type="molecule type" value="Genomic_DNA"/>
</dbReference>
<gene>
    <name evidence="3" type="primary">A08p033960.1_BraROA</name>
    <name evidence="3" type="ORF">IGI04_031945</name>
</gene>